<reference evidence="2" key="1">
    <citation type="journal article" date="2020" name="Stud. Mycol.">
        <title>101 Dothideomycetes genomes: a test case for predicting lifestyles and emergence of pathogens.</title>
        <authorList>
            <person name="Haridas S."/>
            <person name="Albert R."/>
            <person name="Binder M."/>
            <person name="Bloem J."/>
            <person name="Labutti K."/>
            <person name="Salamov A."/>
            <person name="Andreopoulos B."/>
            <person name="Baker S."/>
            <person name="Barry K."/>
            <person name="Bills G."/>
            <person name="Bluhm B."/>
            <person name="Cannon C."/>
            <person name="Castanera R."/>
            <person name="Culley D."/>
            <person name="Daum C."/>
            <person name="Ezra D."/>
            <person name="Gonzalez J."/>
            <person name="Henrissat B."/>
            <person name="Kuo A."/>
            <person name="Liang C."/>
            <person name="Lipzen A."/>
            <person name="Lutzoni F."/>
            <person name="Magnuson J."/>
            <person name="Mondo S."/>
            <person name="Nolan M."/>
            <person name="Ohm R."/>
            <person name="Pangilinan J."/>
            <person name="Park H.-J."/>
            <person name="Ramirez L."/>
            <person name="Alfaro M."/>
            <person name="Sun H."/>
            <person name="Tritt A."/>
            <person name="Yoshinaga Y."/>
            <person name="Zwiers L.-H."/>
            <person name="Turgeon B."/>
            <person name="Goodwin S."/>
            <person name="Spatafora J."/>
            <person name="Crous P."/>
            <person name="Grigoriev I."/>
        </authorList>
    </citation>
    <scope>NUCLEOTIDE SEQUENCE</scope>
    <source>
        <strain evidence="2">CBS 123094</strain>
    </source>
</reference>
<gene>
    <name evidence="2" type="ORF">P154DRAFT_152</name>
</gene>
<keyword evidence="3" id="KW-1185">Reference proteome</keyword>
<dbReference type="Proteomes" id="UP000799779">
    <property type="component" value="Unassembled WGS sequence"/>
</dbReference>
<organism evidence="2 3">
    <name type="scientific">Amniculicola lignicola CBS 123094</name>
    <dbReference type="NCBI Taxonomy" id="1392246"/>
    <lineage>
        <taxon>Eukaryota</taxon>
        <taxon>Fungi</taxon>
        <taxon>Dikarya</taxon>
        <taxon>Ascomycota</taxon>
        <taxon>Pezizomycotina</taxon>
        <taxon>Dothideomycetes</taxon>
        <taxon>Pleosporomycetidae</taxon>
        <taxon>Pleosporales</taxon>
        <taxon>Amniculicolaceae</taxon>
        <taxon>Amniculicola</taxon>
    </lineage>
</organism>
<evidence type="ECO:0000313" key="2">
    <source>
        <dbReference type="EMBL" id="KAF2007639.1"/>
    </source>
</evidence>
<name>A0A6A5X3Z3_9PLEO</name>
<sequence length="640" mass="70332">MAQMLAPYNNAMRLGQGFNSYTQKTCIDGAVGPKIDEPKEAVSASQKEVSQIVSYSSRFVEKLSDITDAMNISASLSIKTSKIGGSANGAFIDSDKFKESDLNFFIQVKVVNQSTMARNYTEFEKIDVPPAQFNDVYGDCFISGWEEGGELNALLSIKCKDKSKKQTIQAQLEAQLGTPVLSGKVTGAFGQEGAETNKWTETTISVNWSGGGKLKKEDAVWDVNSLTLAAANFPDKVMMTPQRTYAILTKYTALKSFHKQMGGFTPLDYESAGIYTSALLDSYMDYKSIWKQIQVATAELETGQTQLKIAQPSGEVLNYAPPTPTRKYEDSIRTEPPAESDTQQKPLAVPFTPHQFKIAAYLPTPLGLDKARRDCRLEMVKIVHEVDLVTRNPAIALEPDRDGIFLSSVIFKQLLPVKALPPPEPSKPSIPAHALPVPDVPEHVSVYMGIPDAPFLQQAIQTHENKASRFRMSTYSGTLTAGGNSFNHLDDIDPENRMKTFTFNSNEKWVNHVDVTFMDGTKRTYGNPNNNFHGIPSFATTLDISKVKIVGAVIVSDGLLGNTYRPFKFVSWLCFDPKTGITTHSQHIGTKPAAEFTLTNSGGTVKTHLAPVLDGSWSLWGFYGNALTGLDALGMVWKKD</sequence>
<evidence type="ECO:0000313" key="3">
    <source>
        <dbReference type="Proteomes" id="UP000799779"/>
    </source>
</evidence>
<feature type="region of interest" description="Disordered" evidence="1">
    <location>
        <begin position="319"/>
        <end position="345"/>
    </location>
</feature>
<dbReference type="AlphaFoldDB" id="A0A6A5X3Z3"/>
<dbReference type="OrthoDB" id="3231004at2759"/>
<evidence type="ECO:0008006" key="4">
    <source>
        <dbReference type="Google" id="ProtNLM"/>
    </source>
</evidence>
<proteinExistence type="predicted"/>
<evidence type="ECO:0000256" key="1">
    <source>
        <dbReference type="SAM" id="MobiDB-lite"/>
    </source>
</evidence>
<protein>
    <recommendedName>
        <fullName evidence="4">Jacalin-type lectin domain-containing protein</fullName>
    </recommendedName>
</protein>
<dbReference type="EMBL" id="ML977556">
    <property type="protein sequence ID" value="KAF2007639.1"/>
    <property type="molecule type" value="Genomic_DNA"/>
</dbReference>
<accession>A0A6A5X3Z3</accession>